<dbReference type="Pfam" id="PF07727">
    <property type="entry name" value="RVT_2"/>
    <property type="match status" value="1"/>
</dbReference>
<accession>A0A5D3BNT4</accession>
<dbReference type="InterPro" id="IPR013103">
    <property type="entry name" value="RVT_2"/>
</dbReference>
<gene>
    <name evidence="2" type="ORF">E5676_scaffold29G00600</name>
</gene>
<proteinExistence type="predicted"/>
<dbReference type="PANTHER" id="PTHR11439:SF443">
    <property type="entry name" value="RNA-DIRECTED DNA POLYMERASE"/>
    <property type="match status" value="1"/>
</dbReference>
<comment type="caution">
    <text evidence="2">The sequence shown here is derived from an EMBL/GenBank/DDBJ whole genome shotgun (WGS) entry which is preliminary data.</text>
</comment>
<evidence type="ECO:0000259" key="1">
    <source>
        <dbReference type="Pfam" id="PF07727"/>
    </source>
</evidence>
<dbReference type="Proteomes" id="UP000321947">
    <property type="component" value="Unassembled WGS sequence"/>
</dbReference>
<feature type="domain" description="Reverse transcriptase Ty1/copia-type" evidence="1">
    <location>
        <begin position="56"/>
        <end position="250"/>
    </location>
</feature>
<protein>
    <submittedName>
        <fullName evidence="2">Putative mitochondrial protein</fullName>
    </submittedName>
</protein>
<dbReference type="PANTHER" id="PTHR11439">
    <property type="entry name" value="GAG-POL-RELATED RETROTRANSPOSON"/>
    <property type="match status" value="1"/>
</dbReference>
<dbReference type="SUPFAM" id="SSF56672">
    <property type="entry name" value="DNA/RNA polymerases"/>
    <property type="match status" value="1"/>
</dbReference>
<sequence>MLKAKKLPDQFRGDVVTRVVYLLNRASTKNVQGIAPQEAWSGLNPTNSKAYRIYNPVSKKVIMSQDFKLNEAKFCPCSKNDWKVHEMVVKSVFLNGYLEDEIYVEQPPSYANKIEEENKMCRLKKALYGLKQAPRAWCSCINNIFLKDGFRRYPYEHALYTKEDENDNFLTMWLYVDDLIFTGNSSMMIEEFKESIKKEFKMIDIGLLHYFLGTEVKQGDNEIAISQKKYAKDLLIKFKMENAYPASIAMELGLKLSKHDASEPFDATIYKSLVGSLVYLTTTRPNLMFSVNLFRRFMASPKRSQWEAGKRVLRYIL</sequence>
<name>A0A5D3BNT4_CUCMM</name>
<organism evidence="2 3">
    <name type="scientific">Cucumis melo var. makuwa</name>
    <name type="common">Oriental melon</name>
    <dbReference type="NCBI Taxonomy" id="1194695"/>
    <lineage>
        <taxon>Eukaryota</taxon>
        <taxon>Viridiplantae</taxon>
        <taxon>Streptophyta</taxon>
        <taxon>Embryophyta</taxon>
        <taxon>Tracheophyta</taxon>
        <taxon>Spermatophyta</taxon>
        <taxon>Magnoliopsida</taxon>
        <taxon>eudicotyledons</taxon>
        <taxon>Gunneridae</taxon>
        <taxon>Pentapetalae</taxon>
        <taxon>rosids</taxon>
        <taxon>fabids</taxon>
        <taxon>Cucurbitales</taxon>
        <taxon>Cucurbitaceae</taxon>
        <taxon>Benincaseae</taxon>
        <taxon>Cucumis</taxon>
    </lineage>
</organism>
<evidence type="ECO:0000313" key="2">
    <source>
        <dbReference type="EMBL" id="TYK01373.1"/>
    </source>
</evidence>
<reference evidence="2 3" key="1">
    <citation type="submission" date="2019-08" db="EMBL/GenBank/DDBJ databases">
        <title>Draft genome sequences of two oriental melons (Cucumis melo L. var makuwa).</title>
        <authorList>
            <person name="Kwon S.-Y."/>
        </authorList>
    </citation>
    <scope>NUCLEOTIDE SEQUENCE [LARGE SCALE GENOMIC DNA]</scope>
    <source>
        <strain evidence="3">cv. Chang Bougi</strain>
        <tissue evidence="2">Leaf</tissue>
    </source>
</reference>
<evidence type="ECO:0000313" key="3">
    <source>
        <dbReference type="Proteomes" id="UP000321947"/>
    </source>
</evidence>
<dbReference type="AlphaFoldDB" id="A0A5D3BNT4"/>
<dbReference type="InterPro" id="IPR043502">
    <property type="entry name" value="DNA/RNA_pol_sf"/>
</dbReference>
<dbReference type="EMBL" id="SSTD01016227">
    <property type="protein sequence ID" value="TYK01373.1"/>
    <property type="molecule type" value="Genomic_DNA"/>
</dbReference>